<gene>
    <name evidence="1" type="ORF">BD311DRAFT_765711</name>
</gene>
<organism evidence="1">
    <name type="scientific">Dichomitus squalens</name>
    <dbReference type="NCBI Taxonomy" id="114155"/>
    <lineage>
        <taxon>Eukaryota</taxon>
        <taxon>Fungi</taxon>
        <taxon>Dikarya</taxon>
        <taxon>Basidiomycota</taxon>
        <taxon>Agaricomycotina</taxon>
        <taxon>Agaricomycetes</taxon>
        <taxon>Polyporales</taxon>
        <taxon>Polyporaceae</taxon>
        <taxon>Dichomitus</taxon>
    </lineage>
</organism>
<dbReference type="Proteomes" id="UP000292957">
    <property type="component" value="Unassembled WGS sequence"/>
</dbReference>
<evidence type="ECO:0000313" key="1">
    <source>
        <dbReference type="EMBL" id="TBU24872.1"/>
    </source>
</evidence>
<name>A0A4Q9MFM0_9APHY</name>
<dbReference type="AlphaFoldDB" id="A0A4Q9MFM0"/>
<reference evidence="1" key="1">
    <citation type="submission" date="2019-01" db="EMBL/GenBank/DDBJ databases">
        <title>Draft genome sequences of three monokaryotic isolates of the white-rot basidiomycete fungus Dichomitus squalens.</title>
        <authorList>
            <consortium name="DOE Joint Genome Institute"/>
            <person name="Lopez S.C."/>
            <person name="Andreopoulos B."/>
            <person name="Pangilinan J."/>
            <person name="Lipzen A."/>
            <person name="Riley R."/>
            <person name="Ahrendt S."/>
            <person name="Ng V."/>
            <person name="Barry K."/>
            <person name="Daum C."/>
            <person name="Grigoriev I.V."/>
            <person name="Hilden K.S."/>
            <person name="Makela M.R."/>
            <person name="de Vries R.P."/>
        </authorList>
    </citation>
    <scope>NUCLEOTIDE SEQUENCE [LARGE SCALE GENOMIC DNA]</scope>
    <source>
        <strain evidence="1">OM18370.1</strain>
    </source>
</reference>
<proteinExistence type="predicted"/>
<dbReference type="EMBL" id="ML143471">
    <property type="protein sequence ID" value="TBU24872.1"/>
    <property type="molecule type" value="Genomic_DNA"/>
</dbReference>
<protein>
    <submittedName>
        <fullName evidence="1">Uncharacterized protein</fullName>
    </submittedName>
</protein>
<sequence length="56" mass="6453">MQYFRGITGCANLAMHNAFLTVEDLCPELKQGADQIGKLLRTRPLTWWNTLRLMTN</sequence>
<accession>A0A4Q9MFM0</accession>